<gene>
    <name evidence="8" type="ORF">CX676_14045</name>
</gene>
<evidence type="ECO:0000313" key="9">
    <source>
        <dbReference type="Proteomes" id="UP000234530"/>
    </source>
</evidence>
<dbReference type="KEGG" id="pzh:CX676_14045"/>
<comment type="similarity">
    <text evidence="2">Belongs to the GtrA family.</text>
</comment>
<protein>
    <recommendedName>
        <fullName evidence="7">GtrA/DPMS transmembrane domain-containing protein</fullName>
    </recommendedName>
</protein>
<evidence type="ECO:0000256" key="4">
    <source>
        <dbReference type="ARBA" id="ARBA00022989"/>
    </source>
</evidence>
<dbReference type="InterPro" id="IPR007267">
    <property type="entry name" value="GtrA_DPMS_TM"/>
</dbReference>
<evidence type="ECO:0000256" key="5">
    <source>
        <dbReference type="ARBA" id="ARBA00023136"/>
    </source>
</evidence>
<dbReference type="GO" id="GO:0000271">
    <property type="term" value="P:polysaccharide biosynthetic process"/>
    <property type="evidence" value="ECO:0007669"/>
    <property type="project" value="InterPro"/>
</dbReference>
<dbReference type="RefSeq" id="WP_101753184.1">
    <property type="nucleotide sequence ID" value="NZ_CP025430.1"/>
</dbReference>
<reference evidence="8 9" key="1">
    <citation type="journal article" date="2013" name="Antonie Van Leeuwenhoek">
        <title>Paracoccus zhejiangensis sp. nov., isolated from activated sludge in wastewater-treatment system.</title>
        <authorList>
            <person name="Wu Z.G."/>
            <person name="Zhang D.F."/>
            <person name="Liu Y.L."/>
            <person name="Wang F."/>
            <person name="Jiang X."/>
            <person name="Li C."/>
            <person name="Li S.P."/>
            <person name="Hong Q."/>
            <person name="Li W.J."/>
        </authorList>
    </citation>
    <scope>NUCLEOTIDE SEQUENCE [LARGE SCALE GENOMIC DNA]</scope>
    <source>
        <strain evidence="8 9">J6</strain>
    </source>
</reference>
<feature type="transmembrane region" description="Helical" evidence="6">
    <location>
        <begin position="107"/>
        <end position="125"/>
    </location>
</feature>
<name>A0A2H5F0U8_9RHOB</name>
<evidence type="ECO:0000256" key="6">
    <source>
        <dbReference type="SAM" id="Phobius"/>
    </source>
</evidence>
<evidence type="ECO:0000256" key="3">
    <source>
        <dbReference type="ARBA" id="ARBA00022692"/>
    </source>
</evidence>
<feature type="transmembrane region" description="Helical" evidence="6">
    <location>
        <begin position="12"/>
        <end position="34"/>
    </location>
</feature>
<evidence type="ECO:0000256" key="2">
    <source>
        <dbReference type="ARBA" id="ARBA00009399"/>
    </source>
</evidence>
<keyword evidence="3 6" id="KW-0812">Transmembrane</keyword>
<feature type="domain" description="GtrA/DPMS transmembrane" evidence="7">
    <location>
        <begin position="14"/>
        <end position="130"/>
    </location>
</feature>
<proteinExistence type="inferred from homology"/>
<evidence type="ECO:0000313" key="8">
    <source>
        <dbReference type="EMBL" id="AUH65157.1"/>
    </source>
</evidence>
<dbReference type="GO" id="GO:0005886">
    <property type="term" value="C:plasma membrane"/>
    <property type="evidence" value="ECO:0007669"/>
    <property type="project" value="TreeGrafter"/>
</dbReference>
<comment type="subcellular location">
    <subcellularLocation>
        <location evidence="1">Membrane</location>
        <topology evidence="1">Multi-pass membrane protein</topology>
    </subcellularLocation>
</comment>
<feature type="transmembrane region" description="Helical" evidence="6">
    <location>
        <begin position="40"/>
        <end position="58"/>
    </location>
</feature>
<organism evidence="8 9">
    <name type="scientific">Paracoccus zhejiangensis</name>
    <dbReference type="NCBI Taxonomy" id="1077935"/>
    <lineage>
        <taxon>Bacteria</taxon>
        <taxon>Pseudomonadati</taxon>
        <taxon>Pseudomonadota</taxon>
        <taxon>Alphaproteobacteria</taxon>
        <taxon>Rhodobacterales</taxon>
        <taxon>Paracoccaceae</taxon>
        <taxon>Paracoccus</taxon>
    </lineage>
</organism>
<evidence type="ECO:0000259" key="7">
    <source>
        <dbReference type="Pfam" id="PF04138"/>
    </source>
</evidence>
<dbReference type="InterPro" id="IPR051401">
    <property type="entry name" value="GtrA_CellWall_Glycosyl"/>
</dbReference>
<dbReference type="EMBL" id="CP025430">
    <property type="protein sequence ID" value="AUH65157.1"/>
    <property type="molecule type" value="Genomic_DNA"/>
</dbReference>
<dbReference type="Pfam" id="PF04138">
    <property type="entry name" value="GtrA_DPMS_TM"/>
    <property type="match status" value="1"/>
</dbReference>
<keyword evidence="5 6" id="KW-0472">Membrane</keyword>
<dbReference type="OrthoDB" id="7619475at2"/>
<feature type="transmembrane region" description="Helical" evidence="6">
    <location>
        <begin position="79"/>
        <end position="101"/>
    </location>
</feature>
<sequence length="136" mass="14604">MSKARTPLNTQPIRYAIVTGLGLIIDLGLALLLARSGASRPIASATGLLAGATSNFFLHRSWTFEGDKVLPILRQLSGFVLALVLTMAIRLLTLTLIRHALPAAGDAIALITAVCISFICNFLLLKRYVFARGKTL</sequence>
<keyword evidence="4 6" id="KW-1133">Transmembrane helix</keyword>
<dbReference type="PANTHER" id="PTHR38459:SF1">
    <property type="entry name" value="PROPHAGE BACTOPRENOL-LINKED GLUCOSE TRANSLOCASE HOMOLOG"/>
    <property type="match status" value="1"/>
</dbReference>
<evidence type="ECO:0000256" key="1">
    <source>
        <dbReference type="ARBA" id="ARBA00004141"/>
    </source>
</evidence>
<dbReference type="Proteomes" id="UP000234530">
    <property type="component" value="Chromosome"/>
</dbReference>
<accession>A0A2H5F0U8</accession>
<dbReference type="PANTHER" id="PTHR38459">
    <property type="entry name" value="PROPHAGE BACTOPRENOL-LINKED GLUCOSE TRANSLOCASE HOMOLOG"/>
    <property type="match status" value="1"/>
</dbReference>
<dbReference type="AlphaFoldDB" id="A0A2H5F0U8"/>
<keyword evidence="9" id="KW-1185">Reference proteome</keyword>